<sequence length="423" mass="47737">MAEGLGVAGGVVGIVSLSIQVAERLLKYYESWKNQDKDISDTCASLESLRGTLTIIWNTIQPPAKFDKSIKGDVEKNIELIEAAVKELNDELKKAQSTELPGQGARSAMRRHVRRALYPFKEQTLHKIQQVVSEARANLDTALHALQLSRTSDIHREVNSLVRWQKDEETQNILHWLSPVNFWLKQADVSSQREPGTGKWLLQHPDFLEWAEGNKEAVWCFGGPGVGKTILSSAIVEFLENDLPIQGTGLTFVYCDHKQNLLQRVEFFIGAIVRQLVERKQTIPKDVQILYQNHRGKGTTPTRSEYLELLQSLSNECSELYVVIDALDECVDKYGEMIWEDLLTNLKRFVTNLRLLYTSRHIDDVGRISAGSICIEVRASDADMRAYIQAQVNSKSVLLGFCQQDTNLQNDILQNVVSRAGGM</sequence>
<reference evidence="6" key="3">
    <citation type="submission" date="2025-04" db="UniProtKB">
        <authorList>
            <consortium name="RefSeq"/>
        </authorList>
    </citation>
    <scope>IDENTIFICATION</scope>
    <source>
        <strain evidence="6">CBS 781.70</strain>
    </source>
</reference>
<dbReference type="EMBL" id="ML975161">
    <property type="protein sequence ID" value="KAF1811583.1"/>
    <property type="molecule type" value="Genomic_DNA"/>
</dbReference>
<organism evidence="4">
    <name type="scientific">Eremomyces bilateralis CBS 781.70</name>
    <dbReference type="NCBI Taxonomy" id="1392243"/>
    <lineage>
        <taxon>Eukaryota</taxon>
        <taxon>Fungi</taxon>
        <taxon>Dikarya</taxon>
        <taxon>Ascomycota</taxon>
        <taxon>Pezizomycotina</taxon>
        <taxon>Dothideomycetes</taxon>
        <taxon>Dothideomycetes incertae sedis</taxon>
        <taxon>Eremomycetales</taxon>
        <taxon>Eremomycetaceae</taxon>
        <taxon>Eremomyces</taxon>
    </lineage>
</organism>
<dbReference type="AlphaFoldDB" id="A0A6G1G0L8"/>
<dbReference type="OrthoDB" id="1577640at2759"/>
<evidence type="ECO:0000256" key="1">
    <source>
        <dbReference type="ARBA" id="ARBA00022737"/>
    </source>
</evidence>
<dbReference type="GeneID" id="54423677"/>
<dbReference type="PANTHER" id="PTHR10039:SF15">
    <property type="entry name" value="NACHT DOMAIN-CONTAINING PROTEIN"/>
    <property type="match status" value="1"/>
</dbReference>
<evidence type="ECO:0000313" key="4">
    <source>
        <dbReference type="EMBL" id="KAF1811583.1"/>
    </source>
</evidence>
<dbReference type="SUPFAM" id="SSF52540">
    <property type="entry name" value="P-loop containing nucleoside triphosphate hydrolases"/>
    <property type="match status" value="1"/>
</dbReference>
<dbReference type="InterPro" id="IPR027417">
    <property type="entry name" value="P-loop_NTPase"/>
</dbReference>
<dbReference type="Pfam" id="PF24883">
    <property type="entry name" value="NPHP3_N"/>
    <property type="match status" value="1"/>
</dbReference>
<proteinExistence type="predicted"/>
<dbReference type="Proteomes" id="UP000504638">
    <property type="component" value="Unplaced"/>
</dbReference>
<evidence type="ECO:0000313" key="5">
    <source>
        <dbReference type="Proteomes" id="UP000504638"/>
    </source>
</evidence>
<feature type="coiled-coil region" evidence="2">
    <location>
        <begin position="71"/>
        <end position="98"/>
    </location>
</feature>
<evidence type="ECO:0000256" key="2">
    <source>
        <dbReference type="SAM" id="Coils"/>
    </source>
</evidence>
<accession>A0A6G1G0L8</accession>
<dbReference type="Gene3D" id="3.40.50.300">
    <property type="entry name" value="P-loop containing nucleotide triphosphate hydrolases"/>
    <property type="match status" value="1"/>
</dbReference>
<evidence type="ECO:0000313" key="6">
    <source>
        <dbReference type="RefSeq" id="XP_033533214.1"/>
    </source>
</evidence>
<dbReference type="PANTHER" id="PTHR10039">
    <property type="entry name" value="AMELOGENIN"/>
    <property type="match status" value="1"/>
</dbReference>
<dbReference type="RefSeq" id="XP_033533214.1">
    <property type="nucleotide sequence ID" value="XM_033683107.1"/>
</dbReference>
<reference evidence="4 6" key="1">
    <citation type="submission" date="2020-01" db="EMBL/GenBank/DDBJ databases">
        <authorList>
            <consortium name="DOE Joint Genome Institute"/>
            <person name="Haridas S."/>
            <person name="Albert R."/>
            <person name="Binder M."/>
            <person name="Bloem J."/>
            <person name="Labutti K."/>
            <person name="Salamov A."/>
            <person name="Andreopoulos B."/>
            <person name="Baker S.E."/>
            <person name="Barry K."/>
            <person name="Bills G."/>
            <person name="Bluhm B.H."/>
            <person name="Cannon C."/>
            <person name="Castanera R."/>
            <person name="Culley D.E."/>
            <person name="Daum C."/>
            <person name="Ezra D."/>
            <person name="Gonzalez J.B."/>
            <person name="Henrissat B."/>
            <person name="Kuo A."/>
            <person name="Liang C."/>
            <person name="Lipzen A."/>
            <person name="Lutzoni F."/>
            <person name="Magnuson J."/>
            <person name="Mondo S."/>
            <person name="Nolan M."/>
            <person name="Ohm R."/>
            <person name="Pangilinan J."/>
            <person name="Park H.-J."/>
            <person name="Ramirez L."/>
            <person name="Alfaro M."/>
            <person name="Sun H."/>
            <person name="Tritt A."/>
            <person name="Yoshinaga Y."/>
            <person name="Zwiers L.-H."/>
            <person name="Turgeon B.G."/>
            <person name="Goodwin S.B."/>
            <person name="Spatafora J.W."/>
            <person name="Crous P.W."/>
            <person name="Grigoriev I.V."/>
        </authorList>
    </citation>
    <scope>NUCLEOTIDE SEQUENCE</scope>
    <source>
        <strain evidence="4 6">CBS 781.70</strain>
    </source>
</reference>
<evidence type="ECO:0000259" key="3">
    <source>
        <dbReference type="Pfam" id="PF24883"/>
    </source>
</evidence>
<keyword evidence="2" id="KW-0175">Coiled coil</keyword>
<feature type="domain" description="Nephrocystin 3-like N-terminal" evidence="3">
    <location>
        <begin position="196"/>
        <end position="360"/>
    </location>
</feature>
<keyword evidence="5" id="KW-1185">Reference proteome</keyword>
<gene>
    <name evidence="4 6" type="ORF">P152DRAFT_60652</name>
</gene>
<protein>
    <recommendedName>
        <fullName evidence="3">Nephrocystin 3-like N-terminal domain-containing protein</fullName>
    </recommendedName>
</protein>
<keyword evidence="1" id="KW-0677">Repeat</keyword>
<dbReference type="InterPro" id="IPR056884">
    <property type="entry name" value="NPHP3-like_N"/>
</dbReference>
<reference evidence="6" key="2">
    <citation type="submission" date="2020-04" db="EMBL/GenBank/DDBJ databases">
        <authorList>
            <consortium name="NCBI Genome Project"/>
        </authorList>
    </citation>
    <scope>NUCLEOTIDE SEQUENCE</scope>
    <source>
        <strain evidence="6">CBS 781.70</strain>
    </source>
</reference>
<name>A0A6G1G0L8_9PEZI</name>